<dbReference type="GeneID" id="8621193"/>
<evidence type="ECO:0000256" key="1">
    <source>
        <dbReference type="SAM" id="MobiDB-lite"/>
    </source>
</evidence>
<dbReference type="InterPro" id="IPR057600">
    <property type="entry name" value="TORTIFOLIA1/SINE1-2_N"/>
</dbReference>
<feature type="region of interest" description="Disordered" evidence="1">
    <location>
        <begin position="622"/>
        <end position="704"/>
    </location>
</feature>
<reference evidence="3 4" key="1">
    <citation type="journal article" date="2005" name="Nature">
        <title>The genome of the social amoeba Dictyostelium discoideum.</title>
        <authorList>
            <consortium name="The Dictyostelium discoideum Sequencing Consortium"/>
            <person name="Eichinger L."/>
            <person name="Pachebat J.A."/>
            <person name="Glockner G."/>
            <person name="Rajandream M.A."/>
            <person name="Sucgang R."/>
            <person name="Berriman M."/>
            <person name="Song J."/>
            <person name="Olsen R."/>
            <person name="Szafranski K."/>
            <person name="Xu Q."/>
            <person name="Tunggal B."/>
            <person name="Kummerfeld S."/>
            <person name="Madera M."/>
            <person name="Konfortov B.A."/>
            <person name="Rivero F."/>
            <person name="Bankier A.T."/>
            <person name="Lehmann R."/>
            <person name="Hamlin N."/>
            <person name="Davies R."/>
            <person name="Gaudet P."/>
            <person name="Fey P."/>
            <person name="Pilcher K."/>
            <person name="Chen G."/>
            <person name="Saunders D."/>
            <person name="Sodergren E."/>
            <person name="Davis P."/>
            <person name="Kerhornou A."/>
            <person name="Nie X."/>
            <person name="Hall N."/>
            <person name="Anjard C."/>
            <person name="Hemphill L."/>
            <person name="Bason N."/>
            <person name="Farbrother P."/>
            <person name="Desany B."/>
            <person name="Just E."/>
            <person name="Morio T."/>
            <person name="Rost R."/>
            <person name="Churcher C."/>
            <person name="Cooper J."/>
            <person name="Haydock S."/>
            <person name="van Driessche N."/>
            <person name="Cronin A."/>
            <person name="Goodhead I."/>
            <person name="Muzny D."/>
            <person name="Mourier T."/>
            <person name="Pain A."/>
            <person name="Lu M."/>
            <person name="Harper D."/>
            <person name="Lindsay R."/>
            <person name="Hauser H."/>
            <person name="James K."/>
            <person name="Quiles M."/>
            <person name="Madan Babu M."/>
            <person name="Saito T."/>
            <person name="Buchrieser C."/>
            <person name="Wardroper A."/>
            <person name="Felder M."/>
            <person name="Thangavelu M."/>
            <person name="Johnson D."/>
            <person name="Knights A."/>
            <person name="Loulseged H."/>
            <person name="Mungall K."/>
            <person name="Oliver K."/>
            <person name="Price C."/>
            <person name="Quail M.A."/>
            <person name="Urushihara H."/>
            <person name="Hernandez J."/>
            <person name="Rabbinowitsch E."/>
            <person name="Steffen D."/>
            <person name="Sanders M."/>
            <person name="Ma J."/>
            <person name="Kohara Y."/>
            <person name="Sharp S."/>
            <person name="Simmonds M."/>
            <person name="Spiegler S."/>
            <person name="Tivey A."/>
            <person name="Sugano S."/>
            <person name="White B."/>
            <person name="Walker D."/>
            <person name="Woodward J."/>
            <person name="Winckler T."/>
            <person name="Tanaka Y."/>
            <person name="Shaulsky G."/>
            <person name="Schleicher M."/>
            <person name="Weinstock G."/>
            <person name="Rosenthal A."/>
            <person name="Cox E.C."/>
            <person name="Chisholm R.L."/>
            <person name="Gibbs R."/>
            <person name="Loomis W.F."/>
            <person name="Platzer M."/>
            <person name="Kay R.R."/>
            <person name="Williams J."/>
            <person name="Dear P.H."/>
            <person name="Noegel A.A."/>
            <person name="Barrell B."/>
            <person name="Kuspa A."/>
        </authorList>
    </citation>
    <scope>NUCLEOTIDE SEQUENCE [LARGE SCALE GENOMIC DNA]</scope>
    <source>
        <strain evidence="3 4">AX4</strain>
    </source>
</reference>
<evidence type="ECO:0000313" key="4">
    <source>
        <dbReference type="Proteomes" id="UP000002195"/>
    </source>
</evidence>
<dbReference type="PANTHER" id="PTHR31355">
    <property type="entry name" value="MICROTUBULE-ASSOCIATED PROTEIN TORTIFOLIA1"/>
    <property type="match status" value="1"/>
</dbReference>
<dbReference type="GlyGen" id="Q54Z71">
    <property type="glycosylation" value="1 site"/>
</dbReference>
<dbReference type="KEGG" id="ddi:DDB_G0277799"/>
<feature type="compositionally biased region" description="Low complexity" evidence="1">
    <location>
        <begin position="429"/>
        <end position="440"/>
    </location>
</feature>
<dbReference type="FunCoup" id="Q54Z71">
    <property type="interactions" value="435"/>
</dbReference>
<dbReference type="Proteomes" id="UP000002195">
    <property type="component" value="Unassembled WGS sequence"/>
</dbReference>
<organism evidence="3 4">
    <name type="scientific">Dictyostelium discoideum</name>
    <name type="common">Social amoeba</name>
    <dbReference type="NCBI Taxonomy" id="44689"/>
    <lineage>
        <taxon>Eukaryota</taxon>
        <taxon>Amoebozoa</taxon>
        <taxon>Evosea</taxon>
        <taxon>Eumycetozoa</taxon>
        <taxon>Dictyostelia</taxon>
        <taxon>Dictyosteliales</taxon>
        <taxon>Dictyosteliaceae</taxon>
        <taxon>Dictyostelium</taxon>
    </lineage>
</organism>
<proteinExistence type="predicted"/>
<dbReference type="VEuPathDB" id="AmoebaDB:DDB_G0277799"/>
<dbReference type="Gene3D" id="1.25.10.10">
    <property type="entry name" value="Leucine-rich Repeat Variant"/>
    <property type="match status" value="1"/>
</dbReference>
<keyword evidence="4" id="KW-1185">Reference proteome</keyword>
<evidence type="ECO:0000259" key="2">
    <source>
        <dbReference type="Pfam" id="PF24714"/>
    </source>
</evidence>
<dbReference type="AlphaFoldDB" id="Q54Z71"/>
<feature type="region of interest" description="Disordered" evidence="1">
    <location>
        <begin position="370"/>
        <end position="417"/>
    </location>
</feature>
<feature type="region of interest" description="Disordered" evidence="1">
    <location>
        <begin position="583"/>
        <end position="606"/>
    </location>
</feature>
<dbReference type="Pfam" id="PF24714">
    <property type="entry name" value="TOR1L1_N"/>
    <property type="match status" value="2"/>
</dbReference>
<dbReference type="InterPro" id="IPR016024">
    <property type="entry name" value="ARM-type_fold"/>
</dbReference>
<dbReference type="dictyBase" id="DDB_G0277799"/>
<feature type="compositionally biased region" description="Polar residues" evidence="1">
    <location>
        <begin position="522"/>
        <end position="550"/>
    </location>
</feature>
<dbReference type="InParanoid" id="Q54Z71"/>
<feature type="region of interest" description="Disordered" evidence="1">
    <location>
        <begin position="429"/>
        <end position="550"/>
    </location>
</feature>
<protein>
    <recommendedName>
        <fullName evidence="2">TORTIFOLIA1/SINE1-2 N-terminal domain-containing protein</fullName>
    </recommendedName>
</protein>
<dbReference type="OMA" id="MNDFMIE"/>
<dbReference type="RefSeq" id="XP_642482.1">
    <property type="nucleotide sequence ID" value="XM_637390.1"/>
</dbReference>
<accession>Q54Z71</accession>
<dbReference type="PANTHER" id="PTHR31355:SF7">
    <property type="entry name" value="MICROTUBULE-ASSOCIATED PROTEIN TORTIFOLIA1"/>
    <property type="match status" value="1"/>
</dbReference>
<comment type="caution">
    <text evidence="3">The sequence shown here is derived from an EMBL/GenBank/DDBJ whole genome shotgun (WGS) entry which is preliminary data.</text>
</comment>
<dbReference type="InterPro" id="IPR011989">
    <property type="entry name" value="ARM-like"/>
</dbReference>
<feature type="compositionally biased region" description="Low complexity" evidence="1">
    <location>
        <begin position="453"/>
        <end position="474"/>
    </location>
</feature>
<dbReference type="InterPro" id="IPR033337">
    <property type="entry name" value="TORTIFOLIA1/SINE1-2"/>
</dbReference>
<dbReference type="PaxDb" id="44689-DDB0218030"/>
<feature type="compositionally biased region" description="Low complexity" evidence="1">
    <location>
        <begin position="370"/>
        <end position="404"/>
    </location>
</feature>
<dbReference type="GO" id="GO:0008017">
    <property type="term" value="F:microtubule binding"/>
    <property type="evidence" value="ECO:0000318"/>
    <property type="project" value="GO_Central"/>
</dbReference>
<feature type="compositionally biased region" description="Low complexity" evidence="1">
    <location>
        <begin position="622"/>
        <end position="635"/>
    </location>
</feature>
<feature type="compositionally biased region" description="Polar residues" evidence="1">
    <location>
        <begin position="405"/>
        <end position="417"/>
    </location>
</feature>
<name>Q54Z71_DICDI</name>
<feature type="domain" description="TORTIFOLIA1/SINE1-2 N-terminal" evidence="2">
    <location>
        <begin position="161"/>
        <end position="366"/>
    </location>
</feature>
<dbReference type="eggNOG" id="ENOG502RSR4">
    <property type="taxonomic scope" value="Eukaryota"/>
</dbReference>
<feature type="compositionally biased region" description="Low complexity" evidence="1">
    <location>
        <begin position="482"/>
        <end position="521"/>
    </location>
</feature>
<evidence type="ECO:0000313" key="3">
    <source>
        <dbReference type="EMBL" id="EAL68573.1"/>
    </source>
</evidence>
<dbReference type="GO" id="GO:0005874">
    <property type="term" value="C:microtubule"/>
    <property type="evidence" value="ECO:0007669"/>
    <property type="project" value="InterPro"/>
</dbReference>
<dbReference type="SUPFAM" id="SSF48371">
    <property type="entry name" value="ARM repeat"/>
    <property type="match status" value="1"/>
</dbReference>
<dbReference type="HOGENOM" id="CLU_363865_0_0_1"/>
<feature type="domain" description="TORTIFOLIA1/SINE1-2 N-terminal" evidence="2">
    <location>
        <begin position="23"/>
        <end position="116"/>
    </location>
</feature>
<feature type="compositionally biased region" description="Low complexity" evidence="1">
    <location>
        <begin position="674"/>
        <end position="698"/>
    </location>
</feature>
<sequence length="768" mass="86409">MSNSFLHCKKSNDEFAENLIWRRNLLTVFEKLGEKDQIAHAMQYLISQVHGLLNLNQLQFFMDCIVESSEDFNNIGKREVIKLLGTMVSIFRNRLSSYLNKIISFIIRRLSEPTSSGLLEITLETLGITCNNIIIEQKHLFKTNGGIGSCNVNINGSNLSNSLSSNPTQQQQQQQLSISTSLIDVYLNPILMIINLPSRHIQCASILAIQKVIENIYDINNLLCPQLPKILNQLLKKLINVQLPSSSSASMSSFSTQYCVPHILSTISSLFKMVGSNYFIYHNSLSHSLIDQINGTLISNSIRTLTSNDWTARNSSATLLQTIVDILPKSFYFNRINDILKSLNDCKYDKIKSIRDSVNKSIQLYNESLLNNTNTNNNNNNNLDSSNNNHNNNNINESNNNFYNQHNPPINIVSNIPTTPPFIEAKFNKQFQQQQQQQNQSIYNSPLLKSPRKTSPTTPSTPTSTPPIHSQPSPYKKYTPLSSPSLSSKKITSYSSMSLSSSSSQSSNSGSFNISNTTTTNQLPSAFKTSPTPSYSNSPILKPTTTSINLNTTSKIPTNFKEFNISSSSSLSTSPLIFSNNKQELHQQHQHQHQQHQQQIEQKQKHHYRYTDEEIIHMVDNNNNENENEDNNNNNDKSDNEDNNNNQDETNILTLSSLVKSPNPKPIIFSPSKSTNNTTNNSSSSSSSSSTTTTTSSSPKLNIKPKETITTTTTITTEENETLKLIHEMMNSMNDFMIETRDNIDQIKKRLGVVESSVLTLQKYYLTK</sequence>
<gene>
    <name evidence="3" type="ORF">DDB_G0277799</name>
</gene>
<dbReference type="EMBL" id="AAFI02000022">
    <property type="protein sequence ID" value="EAL68573.1"/>
    <property type="molecule type" value="Genomic_DNA"/>
</dbReference>